<accession>A0AA35Z189</accession>
<protein>
    <submittedName>
        <fullName evidence="1">Uncharacterized protein</fullName>
    </submittedName>
</protein>
<proteinExistence type="predicted"/>
<reference evidence="1" key="1">
    <citation type="submission" date="2023-04" db="EMBL/GenBank/DDBJ databases">
        <authorList>
            <person name="Vijverberg K."/>
            <person name="Xiong W."/>
            <person name="Schranz E."/>
        </authorList>
    </citation>
    <scope>NUCLEOTIDE SEQUENCE</scope>
</reference>
<name>A0AA35Z189_LACSI</name>
<sequence>MTREPIMREPVRRELFGGAPIPQGSTFKVFMDCKPPSKKVEDWFFSEGSKKEIALDFLALKEGSMLIAKYNITFIERHNLPLTTILLRIRWYEAMMMGYHLSIRS</sequence>
<keyword evidence="2" id="KW-1185">Reference proteome</keyword>
<organism evidence="1 2">
    <name type="scientific">Lactuca saligna</name>
    <name type="common">Willowleaf lettuce</name>
    <dbReference type="NCBI Taxonomy" id="75948"/>
    <lineage>
        <taxon>Eukaryota</taxon>
        <taxon>Viridiplantae</taxon>
        <taxon>Streptophyta</taxon>
        <taxon>Embryophyta</taxon>
        <taxon>Tracheophyta</taxon>
        <taxon>Spermatophyta</taxon>
        <taxon>Magnoliopsida</taxon>
        <taxon>eudicotyledons</taxon>
        <taxon>Gunneridae</taxon>
        <taxon>Pentapetalae</taxon>
        <taxon>asterids</taxon>
        <taxon>campanulids</taxon>
        <taxon>Asterales</taxon>
        <taxon>Asteraceae</taxon>
        <taxon>Cichorioideae</taxon>
        <taxon>Cichorieae</taxon>
        <taxon>Lactucinae</taxon>
        <taxon>Lactuca</taxon>
    </lineage>
</organism>
<dbReference type="AlphaFoldDB" id="A0AA35Z189"/>
<dbReference type="EMBL" id="OX465081">
    <property type="protein sequence ID" value="CAI9283652.1"/>
    <property type="molecule type" value="Genomic_DNA"/>
</dbReference>
<evidence type="ECO:0000313" key="2">
    <source>
        <dbReference type="Proteomes" id="UP001177003"/>
    </source>
</evidence>
<gene>
    <name evidence="1" type="ORF">LSALG_LOCUS23235</name>
</gene>
<evidence type="ECO:0000313" key="1">
    <source>
        <dbReference type="EMBL" id="CAI9283652.1"/>
    </source>
</evidence>
<dbReference type="Proteomes" id="UP001177003">
    <property type="component" value="Chromosome 5"/>
</dbReference>